<keyword evidence="5" id="KW-0393">Immunoglobulin domain</keyword>
<keyword evidence="2 7" id="KW-0472">Membrane</keyword>
<keyword evidence="7" id="KW-1133">Transmembrane helix</keyword>
<evidence type="ECO:0000256" key="3">
    <source>
        <dbReference type="ARBA" id="ARBA00023157"/>
    </source>
</evidence>
<feature type="domain" description="Ig-like" evidence="8">
    <location>
        <begin position="361"/>
        <end position="442"/>
    </location>
</feature>
<dbReference type="InterPro" id="IPR013783">
    <property type="entry name" value="Ig-like_fold"/>
</dbReference>
<dbReference type="InterPro" id="IPR036179">
    <property type="entry name" value="Ig-like_dom_sf"/>
</dbReference>
<dbReference type="PANTHER" id="PTHR11640:SF31">
    <property type="entry name" value="IRREGULAR CHIASM C-ROUGHEST PROTEIN-RELATED"/>
    <property type="match status" value="1"/>
</dbReference>
<evidence type="ECO:0000259" key="8">
    <source>
        <dbReference type="PROSITE" id="PS50835"/>
    </source>
</evidence>
<dbReference type="PANTHER" id="PTHR11640">
    <property type="entry name" value="NEPHRIN"/>
    <property type="match status" value="1"/>
</dbReference>
<evidence type="ECO:0000256" key="4">
    <source>
        <dbReference type="ARBA" id="ARBA00023180"/>
    </source>
</evidence>
<evidence type="ECO:0000256" key="1">
    <source>
        <dbReference type="ARBA" id="ARBA00004479"/>
    </source>
</evidence>
<feature type="domain" description="Ig-like" evidence="8">
    <location>
        <begin position="39"/>
        <end position="247"/>
    </location>
</feature>
<dbReference type="InterPro" id="IPR003599">
    <property type="entry name" value="Ig_sub"/>
</dbReference>
<reference evidence="9" key="1">
    <citation type="submission" date="2021-12" db="EMBL/GenBank/DDBJ databases">
        <authorList>
            <person name="King R."/>
        </authorList>
    </citation>
    <scope>NUCLEOTIDE SEQUENCE</scope>
</reference>
<gene>
    <name evidence="9" type="ORF">BEMITA_LOCUS12015</name>
</gene>
<dbReference type="GO" id="GO:0098609">
    <property type="term" value="P:cell-cell adhesion"/>
    <property type="evidence" value="ECO:0007669"/>
    <property type="project" value="TreeGrafter"/>
</dbReference>
<dbReference type="AlphaFoldDB" id="A0A9P0CH58"/>
<keyword evidence="7" id="KW-0812">Transmembrane</keyword>
<dbReference type="SMART" id="SM00409">
    <property type="entry name" value="IG"/>
    <property type="match status" value="5"/>
</dbReference>
<dbReference type="SUPFAM" id="SSF48726">
    <property type="entry name" value="Immunoglobulin"/>
    <property type="match status" value="4"/>
</dbReference>
<proteinExistence type="predicted"/>
<dbReference type="Pfam" id="PF13927">
    <property type="entry name" value="Ig_3"/>
    <property type="match status" value="2"/>
</dbReference>
<dbReference type="GO" id="GO:0050839">
    <property type="term" value="F:cell adhesion molecule binding"/>
    <property type="evidence" value="ECO:0007669"/>
    <property type="project" value="TreeGrafter"/>
</dbReference>
<evidence type="ECO:0000313" key="10">
    <source>
        <dbReference type="Proteomes" id="UP001152759"/>
    </source>
</evidence>
<protein>
    <recommendedName>
        <fullName evidence="8">Ig-like domain-containing protein</fullName>
    </recommendedName>
</protein>
<feature type="compositionally biased region" description="Polar residues" evidence="6">
    <location>
        <begin position="812"/>
        <end position="822"/>
    </location>
</feature>
<dbReference type="InterPro" id="IPR013162">
    <property type="entry name" value="CD80_C2-set"/>
</dbReference>
<sequence>MNLYSNLPWRKMSVSKWIGQVLWTSLCVLCLVCAVVGEQKLVREPQDQTATVGSHVTLPCRVVNKSGSLQWTKDHFGLGEERNMPGFERYSMVGNDEEGPSLLREVFSPSPGIQRSRSKLATENYGDQPADCCLLNLSAINPLPIPVKFPRDSLSLNEPSLESLQPSLSSRSCILFLPGLNLGDRNELMLRCVHLSMCFTHNERGLTRDFGLDINPVTLDDDGTYRCQVAQGKNGDPRIISKQARLTVLVPPEPPKITQGESLTATEDQHIEIECISAGGKPPADITWIDETGGQNKKIEEGIQTITEPYPLDDKKWTTKSVLQLVPKKEHHNATFTCQAQNQAERYYQSARLKLYVKYAPKVTVSIDGPLIEGSDVRLSCFAEANPSEVTYRWYVNSHEQDETGTELVLRNISAAMHDSIVKCKVKNAVGESEDSETLFISYGPVFRQKPHSVQVEENSHLTLTCDVDGNPTPEINWFHRGTNSIVGSSANLSIIATSDKAGRYTCQATVRGFPPIEADATVILKGPPTIVSHRLQFGVPGDSVELECIAYSIPPPQKFVWMHNGQELDLSTSGDYVEMKEHIPGGIKSKLTVREAQQYNFGVYNCSVSNQYGSDTFEIILKPQKNFPLLMLLAAIIGGVAVVIFVTLVVILCQRKEKKPSANDLVDSEKQCKESDRSSNISDLKLELRTTDLDYGGHESETSESVVTRVGVPLAGPVPLYNTRLSTSDCNEPVFPPKSDGHNNNGYIPYVDYQRDYNPPPPPPAPEGVDVRYSATYGNPFLRTAPSPALPPPPPPYSSVRNGGVPRQHHQQTSPTSQYITHQPAVKRGTLATHV</sequence>
<feature type="region of interest" description="Disordered" evidence="6">
    <location>
        <begin position="783"/>
        <end position="836"/>
    </location>
</feature>
<evidence type="ECO:0000256" key="6">
    <source>
        <dbReference type="SAM" id="MobiDB-lite"/>
    </source>
</evidence>
<dbReference type="Gene3D" id="2.60.40.10">
    <property type="entry name" value="Immunoglobulins"/>
    <property type="match status" value="6"/>
</dbReference>
<dbReference type="GO" id="GO:0005886">
    <property type="term" value="C:plasma membrane"/>
    <property type="evidence" value="ECO:0007669"/>
    <property type="project" value="TreeGrafter"/>
</dbReference>
<keyword evidence="10" id="KW-1185">Reference proteome</keyword>
<evidence type="ECO:0000256" key="2">
    <source>
        <dbReference type="ARBA" id="ARBA00023136"/>
    </source>
</evidence>
<dbReference type="InterPro" id="IPR007110">
    <property type="entry name" value="Ig-like_dom"/>
</dbReference>
<dbReference type="InterPro" id="IPR003598">
    <property type="entry name" value="Ig_sub2"/>
</dbReference>
<keyword evidence="4" id="KW-0325">Glycoprotein</keyword>
<feature type="domain" description="Ig-like" evidence="8">
    <location>
        <begin position="445"/>
        <end position="524"/>
    </location>
</feature>
<name>A0A9P0CH58_BEMTA</name>
<accession>A0A9P0CH58</accession>
<dbReference type="GO" id="GO:0005911">
    <property type="term" value="C:cell-cell junction"/>
    <property type="evidence" value="ECO:0007669"/>
    <property type="project" value="TreeGrafter"/>
</dbReference>
<dbReference type="SMART" id="SM00408">
    <property type="entry name" value="IGc2"/>
    <property type="match status" value="4"/>
</dbReference>
<feature type="transmembrane region" description="Helical" evidence="7">
    <location>
        <begin position="630"/>
        <end position="654"/>
    </location>
</feature>
<comment type="subcellular location">
    <subcellularLocation>
        <location evidence="1">Membrane</location>
        <topology evidence="1">Single-pass type I membrane protein</topology>
    </subcellularLocation>
</comment>
<evidence type="ECO:0000313" key="9">
    <source>
        <dbReference type="EMBL" id="CAH0775855.1"/>
    </source>
</evidence>
<evidence type="ECO:0000256" key="5">
    <source>
        <dbReference type="ARBA" id="ARBA00023319"/>
    </source>
</evidence>
<dbReference type="Pfam" id="PF08205">
    <property type="entry name" value="C2-set_2"/>
    <property type="match status" value="1"/>
</dbReference>
<feature type="domain" description="Ig-like" evidence="8">
    <location>
        <begin position="255"/>
        <end position="354"/>
    </location>
</feature>
<dbReference type="InterPro" id="IPR051275">
    <property type="entry name" value="Cell_adhesion_signaling"/>
</dbReference>
<feature type="compositionally biased region" description="Pro residues" evidence="6">
    <location>
        <begin position="789"/>
        <end position="798"/>
    </location>
</feature>
<dbReference type="PROSITE" id="PS50835">
    <property type="entry name" value="IG_LIKE"/>
    <property type="match status" value="5"/>
</dbReference>
<keyword evidence="3" id="KW-1015">Disulfide bond</keyword>
<dbReference type="Proteomes" id="UP001152759">
    <property type="component" value="Chromosome 7"/>
</dbReference>
<feature type="domain" description="Ig-like" evidence="8">
    <location>
        <begin position="528"/>
        <end position="623"/>
    </location>
</feature>
<dbReference type="EMBL" id="OU963868">
    <property type="protein sequence ID" value="CAH0775855.1"/>
    <property type="molecule type" value="Genomic_DNA"/>
</dbReference>
<evidence type="ECO:0000256" key="7">
    <source>
        <dbReference type="SAM" id="Phobius"/>
    </source>
</evidence>
<organism evidence="9 10">
    <name type="scientific">Bemisia tabaci</name>
    <name type="common">Sweetpotato whitefly</name>
    <name type="synonym">Aleurodes tabaci</name>
    <dbReference type="NCBI Taxonomy" id="7038"/>
    <lineage>
        <taxon>Eukaryota</taxon>
        <taxon>Metazoa</taxon>
        <taxon>Ecdysozoa</taxon>
        <taxon>Arthropoda</taxon>
        <taxon>Hexapoda</taxon>
        <taxon>Insecta</taxon>
        <taxon>Pterygota</taxon>
        <taxon>Neoptera</taxon>
        <taxon>Paraneoptera</taxon>
        <taxon>Hemiptera</taxon>
        <taxon>Sternorrhyncha</taxon>
        <taxon>Aleyrodoidea</taxon>
        <taxon>Aleyrodidae</taxon>
        <taxon>Aleyrodinae</taxon>
        <taxon>Bemisia</taxon>
    </lineage>
</organism>